<proteinExistence type="inferred from homology"/>
<evidence type="ECO:0000256" key="3">
    <source>
        <dbReference type="ARBA" id="ARBA00022448"/>
    </source>
</evidence>
<dbReference type="Pfam" id="PF00664">
    <property type="entry name" value="ABC_membrane"/>
    <property type="match status" value="2"/>
</dbReference>
<dbReference type="InterPro" id="IPR039421">
    <property type="entry name" value="Type_1_exporter"/>
</dbReference>
<evidence type="ECO:0000256" key="5">
    <source>
        <dbReference type="ARBA" id="ARBA00022741"/>
    </source>
</evidence>
<dbReference type="Proteomes" id="UP001153709">
    <property type="component" value="Chromosome 8"/>
</dbReference>
<dbReference type="Pfam" id="PF00005">
    <property type="entry name" value="ABC_tran"/>
    <property type="match status" value="1"/>
</dbReference>
<dbReference type="SMART" id="SM00382">
    <property type="entry name" value="AAA"/>
    <property type="match status" value="1"/>
</dbReference>
<dbReference type="SUPFAM" id="SSF90123">
    <property type="entry name" value="ABC transporter transmembrane region"/>
    <property type="match status" value="2"/>
</dbReference>
<evidence type="ECO:0000256" key="7">
    <source>
        <dbReference type="ARBA" id="ARBA00022989"/>
    </source>
</evidence>
<feature type="transmembrane region" description="Helical" evidence="9">
    <location>
        <begin position="6"/>
        <end position="24"/>
    </location>
</feature>
<feature type="transmembrane region" description="Helical" evidence="9">
    <location>
        <begin position="222"/>
        <end position="242"/>
    </location>
</feature>
<reference evidence="12" key="1">
    <citation type="submission" date="2022-01" db="EMBL/GenBank/DDBJ databases">
        <authorList>
            <person name="King R."/>
        </authorList>
    </citation>
    <scope>NUCLEOTIDE SEQUENCE</scope>
</reference>
<evidence type="ECO:0000256" key="6">
    <source>
        <dbReference type="ARBA" id="ARBA00022840"/>
    </source>
</evidence>
<feature type="domain" description="ABC transporter" evidence="10">
    <location>
        <begin position="282"/>
        <end position="518"/>
    </location>
</feature>
<dbReference type="PROSITE" id="PS50929">
    <property type="entry name" value="ABC_TM1F"/>
    <property type="match status" value="2"/>
</dbReference>
<organism evidence="12 13">
    <name type="scientific">Diabrotica balteata</name>
    <name type="common">Banded cucumber beetle</name>
    <dbReference type="NCBI Taxonomy" id="107213"/>
    <lineage>
        <taxon>Eukaryota</taxon>
        <taxon>Metazoa</taxon>
        <taxon>Ecdysozoa</taxon>
        <taxon>Arthropoda</taxon>
        <taxon>Hexapoda</taxon>
        <taxon>Insecta</taxon>
        <taxon>Pterygota</taxon>
        <taxon>Neoptera</taxon>
        <taxon>Endopterygota</taxon>
        <taxon>Coleoptera</taxon>
        <taxon>Polyphaga</taxon>
        <taxon>Cucujiformia</taxon>
        <taxon>Chrysomeloidea</taxon>
        <taxon>Chrysomelidae</taxon>
        <taxon>Galerucinae</taxon>
        <taxon>Diabroticina</taxon>
        <taxon>Diabroticites</taxon>
        <taxon>Diabrotica</taxon>
    </lineage>
</organism>
<dbReference type="InterPro" id="IPR011527">
    <property type="entry name" value="ABC1_TM_dom"/>
</dbReference>
<dbReference type="CDD" id="cd18578">
    <property type="entry name" value="ABC_6TM_Pgp_ABCB1_D2_like"/>
    <property type="match status" value="1"/>
</dbReference>
<feature type="transmembrane region" description="Helical" evidence="9">
    <location>
        <begin position="629"/>
        <end position="653"/>
    </location>
</feature>
<gene>
    <name evidence="12" type="ORF">DIABBA_LOCUS11672</name>
</gene>
<keyword evidence="13" id="KW-1185">Reference proteome</keyword>
<dbReference type="PANTHER" id="PTHR43394:SF27">
    <property type="entry name" value="ATP-DEPENDENT TRANSLOCASE ABCB1-LIKE"/>
    <property type="match status" value="1"/>
</dbReference>
<dbReference type="EMBL" id="OU898283">
    <property type="protein sequence ID" value="CAG9838844.1"/>
    <property type="molecule type" value="Genomic_DNA"/>
</dbReference>
<dbReference type="Gene3D" id="3.40.50.300">
    <property type="entry name" value="P-loop containing nucleotide triphosphate hydrolases"/>
    <property type="match status" value="1"/>
</dbReference>
<dbReference type="Gene3D" id="1.20.1560.10">
    <property type="entry name" value="ABC transporter type 1, transmembrane domain"/>
    <property type="match status" value="1"/>
</dbReference>
<evidence type="ECO:0000256" key="8">
    <source>
        <dbReference type="ARBA" id="ARBA00023136"/>
    </source>
</evidence>
<dbReference type="SUPFAM" id="SSF52540">
    <property type="entry name" value="P-loop containing nucleoside triphosphate hydrolases"/>
    <property type="match status" value="1"/>
</dbReference>
<sequence>MNSLIGVGMFVFSYLATVTFNYSAMRQIFKIRSAYLKSILNQDVGWYDINQTGDFASRMSDDLYKFEDGIGEKVPVFWSFQAVFLTSLVIALVKGWELALICLTSLPATLITIGIVGLLTTKLAKNELEAYGAAGSIAEEALSLIRTITAFGGQKKEVDRYNKNLVEAKNNNIRRSMFNALGFGLLWLMIYASYALAFWYGVKLVLRDRTAKNQIYTPSNMVTVFFSVMTGSMNFGIASPYIEAFGISKAAASKIFSVIDHIPTINLSKGNGKKLNVLKGNVQFKDVSFHYPSRKDVPILKGLSLNIKSGDTVALVGSSGCGKSTVIQLIQRLYDAESGEVTIDGNNIKDYDLAWLRSQIGVVGQEPILFGTSIAENIRYGKDGVTEEDIIQATKKANAHNFIKALPNGYNTLVGEKGAQLSGGQKQRIAIARALVRNPTLLLLDEATSALDNTSEAKVQAALDAASVECTTIIVAHRLSTIRGANKIIVLSQGVAVEEGTHDELMELKQEYYRLVTAQVKSSEQFEVAEKKKVIRAISLAESSTGSDHHIEATEEDNEDDFNENKDVSVFEILKMNAPEWPYILFAGLGSIVVGCGMPVFAVLFGSILGTLANGDPDFVRSETNKYCLYFVLGGLITMVSVFTQMYLLGIAGEKMTERVRSRLFKAIIYQEIGFFDKKTNGVGALCAKLSSDASNIQGATGIRVGTILQSIATFCLAIGLSMYYEWKLGLVTAAFTPVILIAMFFERRNTRGGNDSRDSALQKSTRTAVEAVGNIRTVASLGLEEKFQQIYESELMPHYKSSLKNGSLEINCVWSFQKFVVLRLCYRHVLRRIFDKGWIALRQSI</sequence>
<dbReference type="InterPro" id="IPR003593">
    <property type="entry name" value="AAA+_ATPase"/>
</dbReference>
<dbReference type="PANTHER" id="PTHR43394">
    <property type="entry name" value="ATP-DEPENDENT PERMEASE MDL1, MITOCHONDRIAL"/>
    <property type="match status" value="1"/>
</dbReference>
<evidence type="ECO:0000313" key="12">
    <source>
        <dbReference type="EMBL" id="CAG9838844.1"/>
    </source>
</evidence>
<dbReference type="FunFam" id="3.40.50.300:FF:000205">
    <property type="entry name" value="ABC transporter B family member 4"/>
    <property type="match status" value="1"/>
</dbReference>
<keyword evidence="3" id="KW-0813">Transport</keyword>
<dbReference type="PROSITE" id="PS50893">
    <property type="entry name" value="ABC_TRANSPORTER_2"/>
    <property type="match status" value="1"/>
</dbReference>
<dbReference type="PROSITE" id="PS00211">
    <property type="entry name" value="ABC_TRANSPORTER_1"/>
    <property type="match status" value="1"/>
</dbReference>
<evidence type="ECO:0000256" key="1">
    <source>
        <dbReference type="ARBA" id="ARBA00004141"/>
    </source>
</evidence>
<evidence type="ECO:0000256" key="2">
    <source>
        <dbReference type="ARBA" id="ARBA00007577"/>
    </source>
</evidence>
<dbReference type="InterPro" id="IPR027417">
    <property type="entry name" value="P-loop_NTPase"/>
</dbReference>
<dbReference type="InterPro" id="IPR017871">
    <property type="entry name" value="ABC_transporter-like_CS"/>
</dbReference>
<dbReference type="GO" id="GO:0016887">
    <property type="term" value="F:ATP hydrolysis activity"/>
    <property type="evidence" value="ECO:0007669"/>
    <property type="project" value="InterPro"/>
</dbReference>
<name>A0A9N9T9X9_DIABA</name>
<feature type="transmembrane region" description="Helical" evidence="9">
    <location>
        <begin position="178"/>
        <end position="202"/>
    </location>
</feature>
<evidence type="ECO:0000259" key="10">
    <source>
        <dbReference type="PROSITE" id="PS50893"/>
    </source>
</evidence>
<keyword evidence="6" id="KW-0067">ATP-binding</keyword>
<dbReference type="GO" id="GO:0005743">
    <property type="term" value="C:mitochondrial inner membrane"/>
    <property type="evidence" value="ECO:0007669"/>
    <property type="project" value="TreeGrafter"/>
</dbReference>
<feature type="domain" description="ABC transmembrane type-1" evidence="11">
    <location>
        <begin position="585"/>
        <end position="805"/>
    </location>
</feature>
<evidence type="ECO:0000313" key="13">
    <source>
        <dbReference type="Proteomes" id="UP001153709"/>
    </source>
</evidence>
<feature type="transmembrane region" description="Helical" evidence="9">
    <location>
        <begin position="98"/>
        <end position="119"/>
    </location>
</feature>
<dbReference type="OrthoDB" id="6500128at2759"/>
<feature type="transmembrane region" description="Helical" evidence="9">
    <location>
        <begin position="705"/>
        <end position="723"/>
    </location>
</feature>
<keyword evidence="7 9" id="KW-1133">Transmembrane helix</keyword>
<dbReference type="AlphaFoldDB" id="A0A9N9T9X9"/>
<evidence type="ECO:0000256" key="4">
    <source>
        <dbReference type="ARBA" id="ARBA00022692"/>
    </source>
</evidence>
<dbReference type="InterPro" id="IPR036640">
    <property type="entry name" value="ABC1_TM_sf"/>
</dbReference>
<feature type="transmembrane region" description="Helical" evidence="9">
    <location>
        <begin position="583"/>
        <end position="609"/>
    </location>
</feature>
<dbReference type="GO" id="GO:0015421">
    <property type="term" value="F:ABC-type oligopeptide transporter activity"/>
    <property type="evidence" value="ECO:0007669"/>
    <property type="project" value="TreeGrafter"/>
</dbReference>
<dbReference type="GO" id="GO:0005524">
    <property type="term" value="F:ATP binding"/>
    <property type="evidence" value="ECO:0007669"/>
    <property type="project" value="UniProtKB-KW"/>
</dbReference>
<keyword evidence="5" id="KW-0547">Nucleotide-binding</keyword>
<comment type="similarity">
    <text evidence="2">Belongs to the ABC transporter superfamily. ABCB family. Multidrug resistance exporter (TC 3.A.1.201) subfamily.</text>
</comment>
<protein>
    <submittedName>
        <fullName evidence="12">Uncharacterized protein</fullName>
    </submittedName>
</protein>
<evidence type="ECO:0000256" key="9">
    <source>
        <dbReference type="SAM" id="Phobius"/>
    </source>
</evidence>
<dbReference type="CDD" id="cd18577">
    <property type="entry name" value="ABC_6TM_Pgp_ABCB1_D1_like"/>
    <property type="match status" value="1"/>
</dbReference>
<feature type="domain" description="ABC transmembrane type-1" evidence="11">
    <location>
        <begin position="1"/>
        <end position="245"/>
    </location>
</feature>
<dbReference type="CDD" id="cd03249">
    <property type="entry name" value="ABC_MTABC3_MDL1_MDL2"/>
    <property type="match status" value="1"/>
</dbReference>
<keyword evidence="8 9" id="KW-0472">Membrane</keyword>
<dbReference type="GO" id="GO:0090374">
    <property type="term" value="P:oligopeptide export from mitochondrion"/>
    <property type="evidence" value="ECO:0007669"/>
    <property type="project" value="TreeGrafter"/>
</dbReference>
<dbReference type="InterPro" id="IPR003439">
    <property type="entry name" value="ABC_transporter-like_ATP-bd"/>
</dbReference>
<feature type="transmembrane region" description="Helical" evidence="9">
    <location>
        <begin position="729"/>
        <end position="746"/>
    </location>
</feature>
<keyword evidence="4 9" id="KW-0812">Transmembrane</keyword>
<comment type="subcellular location">
    <subcellularLocation>
        <location evidence="1">Membrane</location>
        <topology evidence="1">Multi-pass membrane protein</topology>
    </subcellularLocation>
</comment>
<evidence type="ECO:0000259" key="11">
    <source>
        <dbReference type="PROSITE" id="PS50929"/>
    </source>
</evidence>
<accession>A0A9N9T9X9</accession>
<feature type="transmembrane region" description="Helical" evidence="9">
    <location>
        <begin position="74"/>
        <end position="92"/>
    </location>
</feature>